<keyword evidence="7" id="KW-0611">Plant defense</keyword>
<evidence type="ECO:0000259" key="15">
    <source>
        <dbReference type="PROSITE" id="PS50097"/>
    </source>
</evidence>
<dbReference type="Pfam" id="PF12313">
    <property type="entry name" value="NPR1_like_C"/>
    <property type="match status" value="1"/>
</dbReference>
<evidence type="ECO:0000313" key="18">
    <source>
        <dbReference type="Proteomes" id="UP001161247"/>
    </source>
</evidence>
<dbReference type="InterPro" id="IPR044292">
    <property type="entry name" value="NPR"/>
</dbReference>
<dbReference type="InterPro" id="IPR011333">
    <property type="entry name" value="SKP1/BTB/POZ_sf"/>
</dbReference>
<feature type="region of interest" description="Disordered" evidence="14">
    <location>
        <begin position="1"/>
        <end position="32"/>
    </location>
</feature>
<name>A0AAV1C676_OLDCO</name>
<dbReference type="FunFam" id="3.30.710.10:FF:000110">
    <property type="entry name" value="Regulatory protein NPR3"/>
    <property type="match status" value="1"/>
</dbReference>
<dbReference type="Gene3D" id="3.30.710.10">
    <property type="entry name" value="Potassium Channel Kv1.1, Chain A"/>
    <property type="match status" value="1"/>
</dbReference>
<dbReference type="GO" id="GO:2000031">
    <property type="term" value="P:regulation of salicylic acid mediated signaling pathway"/>
    <property type="evidence" value="ECO:0007669"/>
    <property type="project" value="InterPro"/>
</dbReference>
<dbReference type="GO" id="GO:0009862">
    <property type="term" value="P:systemic acquired resistance, salicylic acid mediated signaling pathway"/>
    <property type="evidence" value="ECO:0007669"/>
    <property type="project" value="InterPro"/>
</dbReference>
<feature type="region of interest" description="Disordered" evidence="14">
    <location>
        <begin position="556"/>
        <end position="585"/>
    </location>
</feature>
<dbReference type="GO" id="GO:0042742">
    <property type="term" value="P:defense response to bacterium"/>
    <property type="evidence" value="ECO:0007669"/>
    <property type="project" value="TreeGrafter"/>
</dbReference>
<dbReference type="SUPFAM" id="SSF54695">
    <property type="entry name" value="POZ domain"/>
    <property type="match status" value="1"/>
</dbReference>
<dbReference type="PROSITE" id="PS52046">
    <property type="entry name" value="ZF_C2HC_NPR"/>
    <property type="match status" value="1"/>
</dbReference>
<evidence type="ECO:0000256" key="12">
    <source>
        <dbReference type="PROSITE-ProRule" id="PRU00023"/>
    </source>
</evidence>
<dbReference type="GO" id="GO:0008270">
    <property type="term" value="F:zinc ion binding"/>
    <property type="evidence" value="ECO:0007669"/>
    <property type="project" value="UniProtKB-KW"/>
</dbReference>
<keyword evidence="3" id="KW-0479">Metal-binding</keyword>
<dbReference type="SUPFAM" id="SSF48403">
    <property type="entry name" value="Ankyrin repeat"/>
    <property type="match status" value="1"/>
</dbReference>
<dbReference type="Proteomes" id="UP001161247">
    <property type="component" value="Chromosome 1"/>
</dbReference>
<proteinExistence type="inferred from homology"/>
<dbReference type="GO" id="GO:0050832">
    <property type="term" value="P:defense response to fungus"/>
    <property type="evidence" value="ECO:0007669"/>
    <property type="project" value="TreeGrafter"/>
</dbReference>
<dbReference type="AlphaFoldDB" id="A0AAV1C676"/>
<dbReference type="CDD" id="cd18310">
    <property type="entry name" value="BTB_POZ_NPR_plant"/>
    <property type="match status" value="1"/>
</dbReference>
<evidence type="ECO:0000256" key="7">
    <source>
        <dbReference type="ARBA" id="ARBA00022821"/>
    </source>
</evidence>
<protein>
    <submittedName>
        <fullName evidence="17">OLC1v1024598C1</fullName>
    </submittedName>
</protein>
<dbReference type="GO" id="GO:0005634">
    <property type="term" value="C:nucleus"/>
    <property type="evidence" value="ECO:0007669"/>
    <property type="project" value="UniProtKB-SubCell"/>
</dbReference>
<feature type="compositionally biased region" description="Polar residues" evidence="14">
    <location>
        <begin position="20"/>
        <end position="29"/>
    </location>
</feature>
<evidence type="ECO:0000256" key="4">
    <source>
        <dbReference type="ARBA" id="ARBA00022737"/>
    </source>
</evidence>
<keyword evidence="10" id="KW-0539">Nucleus</keyword>
<reference evidence="17" key="1">
    <citation type="submission" date="2023-03" db="EMBL/GenBank/DDBJ databases">
        <authorList>
            <person name="Julca I."/>
        </authorList>
    </citation>
    <scope>NUCLEOTIDE SEQUENCE</scope>
</reference>
<dbReference type="Pfam" id="PF11900">
    <property type="entry name" value="DUF3420"/>
    <property type="match status" value="1"/>
</dbReference>
<keyword evidence="9 12" id="KW-0040">ANK repeat</keyword>
<keyword evidence="4" id="KW-0677">Repeat</keyword>
<feature type="repeat" description="ANK" evidence="12">
    <location>
        <begin position="322"/>
        <end position="354"/>
    </location>
</feature>
<keyword evidence="18" id="KW-1185">Reference proteome</keyword>
<dbReference type="SMART" id="SM00225">
    <property type="entry name" value="BTB"/>
    <property type="match status" value="1"/>
</dbReference>
<feature type="compositionally biased region" description="Low complexity" evidence="14">
    <location>
        <begin position="7"/>
        <end position="19"/>
    </location>
</feature>
<dbReference type="SMART" id="SM00248">
    <property type="entry name" value="ANK"/>
    <property type="match status" value="3"/>
</dbReference>
<dbReference type="Pfam" id="PF00651">
    <property type="entry name" value="BTB"/>
    <property type="match status" value="1"/>
</dbReference>
<evidence type="ECO:0000256" key="6">
    <source>
        <dbReference type="ARBA" id="ARBA00022786"/>
    </source>
</evidence>
<evidence type="ECO:0000256" key="5">
    <source>
        <dbReference type="ARBA" id="ARBA00022771"/>
    </source>
</evidence>
<dbReference type="PANTHER" id="PTHR46475">
    <property type="entry name" value="REGULATORY PROTEIN NPR3"/>
    <property type="match status" value="1"/>
</dbReference>
<evidence type="ECO:0000259" key="16">
    <source>
        <dbReference type="PROSITE" id="PS52046"/>
    </source>
</evidence>
<comment type="caution">
    <text evidence="13">Lacks conserved residue(s) required for the propagation of feature annotation.</text>
</comment>
<evidence type="ECO:0000256" key="2">
    <source>
        <dbReference type="ARBA" id="ARBA00004906"/>
    </source>
</evidence>
<keyword evidence="8" id="KW-0862">Zinc</keyword>
<evidence type="ECO:0000313" key="17">
    <source>
        <dbReference type="EMBL" id="CAI9089942.1"/>
    </source>
</evidence>
<organism evidence="17 18">
    <name type="scientific">Oldenlandia corymbosa var. corymbosa</name>
    <dbReference type="NCBI Taxonomy" id="529605"/>
    <lineage>
        <taxon>Eukaryota</taxon>
        <taxon>Viridiplantae</taxon>
        <taxon>Streptophyta</taxon>
        <taxon>Embryophyta</taxon>
        <taxon>Tracheophyta</taxon>
        <taxon>Spermatophyta</taxon>
        <taxon>Magnoliopsida</taxon>
        <taxon>eudicotyledons</taxon>
        <taxon>Gunneridae</taxon>
        <taxon>Pentapetalae</taxon>
        <taxon>asterids</taxon>
        <taxon>lamiids</taxon>
        <taxon>Gentianales</taxon>
        <taxon>Rubiaceae</taxon>
        <taxon>Rubioideae</taxon>
        <taxon>Spermacoceae</taxon>
        <taxon>Hedyotis-Oldenlandia complex</taxon>
        <taxon>Oldenlandia</taxon>
    </lineage>
</organism>
<dbReference type="PROSITE" id="PS50097">
    <property type="entry name" value="BTB"/>
    <property type="match status" value="1"/>
</dbReference>
<dbReference type="InterPro" id="IPR021094">
    <property type="entry name" value="NPR1/NIM1-like_C"/>
</dbReference>
<dbReference type="Pfam" id="PF00023">
    <property type="entry name" value="Ank"/>
    <property type="match status" value="1"/>
</dbReference>
<gene>
    <name evidence="17" type="ORF">OLC1_LOCUS2198</name>
</gene>
<evidence type="ECO:0000256" key="9">
    <source>
        <dbReference type="ARBA" id="ARBA00023043"/>
    </source>
</evidence>
<evidence type="ECO:0000256" key="3">
    <source>
        <dbReference type="ARBA" id="ARBA00022723"/>
    </source>
</evidence>
<dbReference type="PANTHER" id="PTHR46475:SF9">
    <property type="entry name" value="REGULATORY PROTEIN NPR3-LIKE ISOFORM X1"/>
    <property type="match status" value="1"/>
</dbReference>
<dbReference type="GO" id="GO:2000022">
    <property type="term" value="P:regulation of jasmonic acid mediated signaling pathway"/>
    <property type="evidence" value="ECO:0007669"/>
    <property type="project" value="InterPro"/>
</dbReference>
<keyword evidence="5 13" id="KW-0863">Zinc-finger</keyword>
<comment type="pathway">
    <text evidence="2">Protein modification; protein ubiquitination.</text>
</comment>
<dbReference type="InterPro" id="IPR036770">
    <property type="entry name" value="Ankyrin_rpt-contain_sf"/>
</dbReference>
<dbReference type="Gene3D" id="1.25.40.20">
    <property type="entry name" value="Ankyrin repeat-containing domain"/>
    <property type="match status" value="1"/>
</dbReference>
<accession>A0AAV1C676</accession>
<dbReference type="InterPro" id="IPR024228">
    <property type="entry name" value="NPR_central_dom"/>
</dbReference>
<dbReference type="InterPro" id="IPR002110">
    <property type="entry name" value="Ankyrin_rpt"/>
</dbReference>
<evidence type="ECO:0000256" key="14">
    <source>
        <dbReference type="SAM" id="MobiDB-lite"/>
    </source>
</evidence>
<dbReference type="InterPro" id="IPR000210">
    <property type="entry name" value="BTB/POZ_dom"/>
</dbReference>
<dbReference type="FunFam" id="1.25.40.20:FF:000123">
    <property type="entry name" value="regulatory protein NPR3-like"/>
    <property type="match status" value="1"/>
</dbReference>
<dbReference type="EMBL" id="OX459118">
    <property type="protein sequence ID" value="CAI9089942.1"/>
    <property type="molecule type" value="Genomic_DNA"/>
</dbReference>
<dbReference type="InterPro" id="IPR057250">
    <property type="entry name" value="Znf_C2HC_NPR-type"/>
</dbReference>
<sequence length="585" mass="65262">MESGNDLSSLSFAASSPASHGSSTQSMPSAGNEPVASLELLSLTKLSGNLEKLLLETGYDYSDAVIVVEGNSVGLNRCILASRSQFFHDLFKKSANESAKESKPKYDMKELLPHGNVGYETFMVYLHYVYTGKLKPLPPEVSTCVDDSCVHDACGPAINCIVELIYASTTFQMKELVLLFQRRLLNFVDKAFVEDVIPIALAAFHCQLNQLQSHCVQRIARSDLDDITLEKELPHEVVSEIKSFRKQSIQATEHLGYDKRVRRIHKALDSDDVELLKLLLEESDITLDDAFAIHYAAAYCNSKVLTEVLSVGKANLNLRNSRGYTVLHVAARRKDPSIIVGLLSKGASVSDLTEHGQTAITICRRLTRPKDYNESMTQGKETNKDKLCIDVLAREMIRNPLAGNMPMSSMMVADDLVMRLLLLENRVALARVLFPLEAKLAMQIANAHLTSEFRGLNSATKGLCGNLREVDLNEIPHEQVKRLQMRLEALQKTVETGRRFFPNCSEVLDRFLEDDMQDTLLLEKVPPEEQSGKKMRYMELKDEVKKAFDKDIAGRTWEGGLSSSSSCSSSPKAGANHKARKRQLY</sequence>
<feature type="compositionally biased region" description="Basic residues" evidence="14">
    <location>
        <begin position="575"/>
        <end position="585"/>
    </location>
</feature>
<evidence type="ECO:0000256" key="13">
    <source>
        <dbReference type="PROSITE-ProRule" id="PRU01391"/>
    </source>
</evidence>
<feature type="domain" description="C2HC NPR-type" evidence="16">
    <location>
        <begin position="141"/>
        <end position="155"/>
    </location>
</feature>
<comment type="similarity">
    <text evidence="11">Belongs to the plant 'ANKYRIN-BTB/POZ' family. 'NPR1-like' subfamily.</text>
</comment>
<evidence type="ECO:0000256" key="8">
    <source>
        <dbReference type="ARBA" id="ARBA00022833"/>
    </source>
</evidence>
<dbReference type="PROSITE" id="PS50297">
    <property type="entry name" value="ANK_REP_REGION"/>
    <property type="match status" value="1"/>
</dbReference>
<comment type="subcellular location">
    <subcellularLocation>
        <location evidence="1">Nucleus</location>
    </subcellularLocation>
</comment>
<evidence type="ECO:0000256" key="10">
    <source>
        <dbReference type="ARBA" id="ARBA00023242"/>
    </source>
</evidence>
<keyword evidence="6" id="KW-0833">Ubl conjugation pathway</keyword>
<dbReference type="PROSITE" id="PS50088">
    <property type="entry name" value="ANK_REPEAT"/>
    <property type="match status" value="1"/>
</dbReference>
<evidence type="ECO:0000256" key="1">
    <source>
        <dbReference type="ARBA" id="ARBA00004123"/>
    </source>
</evidence>
<feature type="domain" description="BTB" evidence="15">
    <location>
        <begin position="62"/>
        <end position="138"/>
    </location>
</feature>
<evidence type="ECO:0000256" key="11">
    <source>
        <dbReference type="ARBA" id="ARBA00044947"/>
    </source>
</evidence>